<evidence type="ECO:0000313" key="2">
    <source>
        <dbReference type="Proteomes" id="UP000799770"/>
    </source>
</evidence>
<protein>
    <submittedName>
        <fullName evidence="1">Uncharacterized protein</fullName>
    </submittedName>
</protein>
<keyword evidence="2" id="KW-1185">Reference proteome</keyword>
<evidence type="ECO:0000313" key="1">
    <source>
        <dbReference type="EMBL" id="KAF2111878.1"/>
    </source>
</evidence>
<dbReference type="AlphaFoldDB" id="A0A6A5Z0G3"/>
<dbReference type="EMBL" id="ML977333">
    <property type="protein sequence ID" value="KAF2111878.1"/>
    <property type="molecule type" value="Genomic_DNA"/>
</dbReference>
<organism evidence="1 2">
    <name type="scientific">Lophiotrema nucula</name>
    <dbReference type="NCBI Taxonomy" id="690887"/>
    <lineage>
        <taxon>Eukaryota</taxon>
        <taxon>Fungi</taxon>
        <taxon>Dikarya</taxon>
        <taxon>Ascomycota</taxon>
        <taxon>Pezizomycotina</taxon>
        <taxon>Dothideomycetes</taxon>
        <taxon>Pleosporomycetidae</taxon>
        <taxon>Pleosporales</taxon>
        <taxon>Lophiotremataceae</taxon>
        <taxon>Lophiotrema</taxon>
    </lineage>
</organism>
<gene>
    <name evidence="1" type="ORF">BDV96DRAFT_649846</name>
</gene>
<name>A0A6A5Z0G3_9PLEO</name>
<accession>A0A6A5Z0G3</accession>
<proteinExistence type="predicted"/>
<sequence>MIATPKLNPDNIDDIVASGDEFERLALFDNAARTEEYAALNLSAGHLLNVVDAGVKQIGFGVYSSYLGDAFETALRHIGITADHETEWDRYSLRVNQHTEHKAPRRSSHDTPSQNYCSAQKWLVHVTTEERAALDSETLHDDLKDMKLAARNRHIDHLTNVELQALNEQNGNKKRSYMLEKVRSIFSAKDTAK</sequence>
<dbReference type="Proteomes" id="UP000799770">
    <property type="component" value="Unassembled WGS sequence"/>
</dbReference>
<reference evidence="1" key="1">
    <citation type="journal article" date="2020" name="Stud. Mycol.">
        <title>101 Dothideomycetes genomes: a test case for predicting lifestyles and emergence of pathogens.</title>
        <authorList>
            <person name="Haridas S."/>
            <person name="Albert R."/>
            <person name="Binder M."/>
            <person name="Bloem J."/>
            <person name="Labutti K."/>
            <person name="Salamov A."/>
            <person name="Andreopoulos B."/>
            <person name="Baker S."/>
            <person name="Barry K."/>
            <person name="Bills G."/>
            <person name="Bluhm B."/>
            <person name="Cannon C."/>
            <person name="Castanera R."/>
            <person name="Culley D."/>
            <person name="Daum C."/>
            <person name="Ezra D."/>
            <person name="Gonzalez J."/>
            <person name="Henrissat B."/>
            <person name="Kuo A."/>
            <person name="Liang C."/>
            <person name="Lipzen A."/>
            <person name="Lutzoni F."/>
            <person name="Magnuson J."/>
            <person name="Mondo S."/>
            <person name="Nolan M."/>
            <person name="Ohm R."/>
            <person name="Pangilinan J."/>
            <person name="Park H.-J."/>
            <person name="Ramirez L."/>
            <person name="Alfaro M."/>
            <person name="Sun H."/>
            <person name="Tritt A."/>
            <person name="Yoshinaga Y."/>
            <person name="Zwiers L.-H."/>
            <person name="Turgeon B."/>
            <person name="Goodwin S."/>
            <person name="Spatafora J."/>
            <person name="Crous P."/>
            <person name="Grigoriev I."/>
        </authorList>
    </citation>
    <scope>NUCLEOTIDE SEQUENCE</scope>
    <source>
        <strain evidence="1">CBS 627.86</strain>
    </source>
</reference>